<evidence type="ECO:0000256" key="4">
    <source>
        <dbReference type="ARBA" id="ARBA00022452"/>
    </source>
</evidence>
<evidence type="ECO:0000256" key="3">
    <source>
        <dbReference type="ARBA" id="ARBA00022448"/>
    </source>
</evidence>
<keyword evidence="7" id="KW-0998">Cell outer membrane</keyword>
<gene>
    <name evidence="8" type="ORF">GWC95_18330</name>
</gene>
<evidence type="ECO:0000256" key="2">
    <source>
        <dbReference type="ARBA" id="ARBA00007613"/>
    </source>
</evidence>
<keyword evidence="6" id="KW-0472">Membrane</keyword>
<comment type="subcellular location">
    <subcellularLocation>
        <location evidence="1">Cell outer membrane</location>
    </subcellularLocation>
</comment>
<sequence>MKKIAFLFSLAIAVTGFSQERVLTLTEAVNAALKNSYDIQLVKNNLEASNINNSYGVAGGLPVVNGTVSDQEQLTTIKQEYSDASRNATRSNVGANNLTVGVTGSILIFNGYRVVATKKRLEELVLQNQEYIKAQIQNTIAGVMTKYYDIVRQQSLLKTILLSIDVAKKRLDILNIRQEVGLANNADTYQAQLDLTALEQSLKSQQLVIAQAKTDLLNLSFMNPDSKIAVSDTIIVDRTINIDSIRSNLTKNPLLVAADRQVRINELIEKETAALRWPSLRGTTGFNFQSSKSAAGFTLLNQSYGPFIGLSLAIPIYNGGIFKKQQQVAEINTRNAVLQKETIALTNETGMVRTYQSYTNTLSQLETEQKNYDLATKLLDLVLQKFQLGNATIVDVKIAQQTFENEGYRLVNLNYAAKVAEIELKRLASQLIF</sequence>
<name>A0ABW9ZXJ9_9BACT</name>
<proteinExistence type="inferred from homology"/>
<dbReference type="EMBL" id="JAACJS010000015">
    <property type="protein sequence ID" value="NCI51888.1"/>
    <property type="molecule type" value="Genomic_DNA"/>
</dbReference>
<dbReference type="SUPFAM" id="SSF56954">
    <property type="entry name" value="Outer membrane efflux proteins (OEP)"/>
    <property type="match status" value="1"/>
</dbReference>
<dbReference type="InterPro" id="IPR003423">
    <property type="entry name" value="OMP_efflux"/>
</dbReference>
<dbReference type="PANTHER" id="PTHR30026">
    <property type="entry name" value="OUTER MEMBRANE PROTEIN TOLC"/>
    <property type="match status" value="1"/>
</dbReference>
<reference evidence="8 9" key="1">
    <citation type="submission" date="2020-01" db="EMBL/GenBank/DDBJ databases">
        <title>Genome analysis.</title>
        <authorList>
            <person name="Wu S."/>
            <person name="Wang G."/>
        </authorList>
    </citation>
    <scope>NUCLEOTIDE SEQUENCE [LARGE SCALE GENOMIC DNA]</scope>
    <source>
        <strain evidence="8 9">SYL130</strain>
    </source>
</reference>
<evidence type="ECO:0000256" key="5">
    <source>
        <dbReference type="ARBA" id="ARBA00022692"/>
    </source>
</evidence>
<dbReference type="InterPro" id="IPR051906">
    <property type="entry name" value="TolC-like"/>
</dbReference>
<evidence type="ECO:0000313" key="8">
    <source>
        <dbReference type="EMBL" id="NCI51888.1"/>
    </source>
</evidence>
<keyword evidence="5" id="KW-0812">Transmembrane</keyword>
<dbReference type="Proteomes" id="UP000753802">
    <property type="component" value="Unassembled WGS sequence"/>
</dbReference>
<evidence type="ECO:0000256" key="1">
    <source>
        <dbReference type="ARBA" id="ARBA00004442"/>
    </source>
</evidence>
<comment type="caution">
    <text evidence="8">The sequence shown here is derived from an EMBL/GenBank/DDBJ whole genome shotgun (WGS) entry which is preliminary data.</text>
</comment>
<protein>
    <submittedName>
        <fullName evidence="8">TolC family protein</fullName>
    </submittedName>
</protein>
<organism evidence="8 9">
    <name type="scientific">Sediminibacterium roseum</name>
    <dbReference type="NCBI Taxonomy" id="1978412"/>
    <lineage>
        <taxon>Bacteria</taxon>
        <taxon>Pseudomonadati</taxon>
        <taxon>Bacteroidota</taxon>
        <taxon>Chitinophagia</taxon>
        <taxon>Chitinophagales</taxon>
        <taxon>Chitinophagaceae</taxon>
        <taxon>Sediminibacterium</taxon>
    </lineage>
</organism>
<keyword evidence="9" id="KW-1185">Reference proteome</keyword>
<comment type="similarity">
    <text evidence="2">Belongs to the outer membrane factor (OMF) (TC 1.B.17) family.</text>
</comment>
<keyword evidence="3" id="KW-0813">Transport</keyword>
<dbReference type="Pfam" id="PF02321">
    <property type="entry name" value="OEP"/>
    <property type="match status" value="2"/>
</dbReference>
<accession>A0ABW9ZXJ9</accession>
<dbReference type="Gene3D" id="1.20.1600.10">
    <property type="entry name" value="Outer membrane efflux proteins (OEP)"/>
    <property type="match status" value="1"/>
</dbReference>
<evidence type="ECO:0000256" key="7">
    <source>
        <dbReference type="ARBA" id="ARBA00023237"/>
    </source>
</evidence>
<keyword evidence="4" id="KW-1134">Transmembrane beta strand</keyword>
<dbReference type="PANTHER" id="PTHR30026:SF20">
    <property type="entry name" value="OUTER MEMBRANE PROTEIN TOLC"/>
    <property type="match status" value="1"/>
</dbReference>
<dbReference type="RefSeq" id="WP_161820152.1">
    <property type="nucleotide sequence ID" value="NZ_JAACJS010000015.1"/>
</dbReference>
<evidence type="ECO:0000313" key="9">
    <source>
        <dbReference type="Proteomes" id="UP000753802"/>
    </source>
</evidence>
<evidence type="ECO:0000256" key="6">
    <source>
        <dbReference type="ARBA" id="ARBA00023136"/>
    </source>
</evidence>